<name>A0A1D8TXQ3_9CYAN</name>
<dbReference type="Proteomes" id="UP000177870">
    <property type="component" value="Chromosome"/>
</dbReference>
<evidence type="ECO:0000259" key="8">
    <source>
        <dbReference type="PROSITE" id="PS50893"/>
    </source>
</evidence>
<dbReference type="RefSeq" id="WP_070394830.1">
    <property type="nucleotide sequence ID" value="NZ_CP017599.1"/>
</dbReference>
<evidence type="ECO:0000256" key="3">
    <source>
        <dbReference type="ARBA" id="ARBA00022741"/>
    </source>
</evidence>
<dbReference type="OrthoDB" id="9804199at2"/>
<evidence type="ECO:0000313" key="11">
    <source>
        <dbReference type="Proteomes" id="UP000177870"/>
    </source>
</evidence>
<proteinExistence type="inferred from homology"/>
<dbReference type="GO" id="GO:0005524">
    <property type="term" value="F:ATP binding"/>
    <property type="evidence" value="ECO:0007669"/>
    <property type="project" value="UniProtKB-KW"/>
</dbReference>
<sequence>MTTINSNPKIRIEHLIKIYGEKPQAALKLFRQGGSRDSILEKTGQVLGIADVSMTVNKGELFVVMGLSGSGKSTLARCINRLINPTSGNIYIDDEDIAHVDEKRMREIRQSKVSMVFQRFGLFPHKTVAENVGYGLKVRGIDQGKRRKKALETLEVVGLSQWADYLPSSLSGGMRQRVGLARALATDAEILLMDEAFSALDPLIRRDMQDELLRLQTELHKTIVFISHDIQEALKMGDHIAVMKDGYIVQIGTPEELINQPADDYISAFIQDVNRAQVLKTGSIARQTPALVLTENSATAGLEQMIDHHLQQMYVVDEHSKPVGIVKKQWLEAVLQKGSEDITEVMETDFPTVNALTHLEDIFHLYRDGLPVAVVDTDGTFKGMVEQSDLIASIGKPQKLVQDKVAE</sequence>
<dbReference type="KEGG" id="mpro:BJP34_25935"/>
<dbReference type="InterPro" id="IPR005892">
    <property type="entry name" value="Gly-betaine_transp_ATP-bd"/>
</dbReference>
<feature type="domain" description="ABC transporter" evidence="8">
    <location>
        <begin position="10"/>
        <end position="270"/>
    </location>
</feature>
<dbReference type="InterPro" id="IPR051921">
    <property type="entry name" value="ABC_osmolyte_uptake_ATP-bind"/>
</dbReference>
<dbReference type="Gene3D" id="3.40.50.300">
    <property type="entry name" value="P-loop containing nucleotide triphosphate hydrolases"/>
    <property type="match status" value="1"/>
</dbReference>
<dbReference type="Pfam" id="PF00571">
    <property type="entry name" value="CBS"/>
    <property type="match status" value="1"/>
</dbReference>
<organism evidence="10 11">
    <name type="scientific">Moorena producens PAL-8-15-08-1</name>
    <dbReference type="NCBI Taxonomy" id="1458985"/>
    <lineage>
        <taxon>Bacteria</taxon>
        <taxon>Bacillati</taxon>
        <taxon>Cyanobacteriota</taxon>
        <taxon>Cyanophyceae</taxon>
        <taxon>Coleofasciculales</taxon>
        <taxon>Coleofasciculaceae</taxon>
        <taxon>Moorena</taxon>
    </lineage>
</organism>
<dbReference type="PROSITE" id="PS51371">
    <property type="entry name" value="CBS"/>
    <property type="match status" value="1"/>
</dbReference>
<keyword evidence="5" id="KW-0029">Amino-acid transport</keyword>
<dbReference type="InterPro" id="IPR027417">
    <property type="entry name" value="P-loop_NTPase"/>
</dbReference>
<evidence type="ECO:0000259" key="9">
    <source>
        <dbReference type="PROSITE" id="PS51371"/>
    </source>
</evidence>
<keyword evidence="3" id="KW-0547">Nucleotide-binding</keyword>
<dbReference type="GO" id="GO:0016887">
    <property type="term" value="F:ATP hydrolysis activity"/>
    <property type="evidence" value="ECO:0007669"/>
    <property type="project" value="InterPro"/>
</dbReference>
<dbReference type="SUPFAM" id="SSF54631">
    <property type="entry name" value="CBS-domain pair"/>
    <property type="match status" value="1"/>
</dbReference>
<dbReference type="PANTHER" id="PTHR43869">
    <property type="entry name" value="GLYCINE BETAINE/PROLINE BETAINE TRANSPORT SYSTEM ATP-BINDING PROTEIN PROV"/>
    <property type="match status" value="1"/>
</dbReference>
<evidence type="ECO:0000256" key="2">
    <source>
        <dbReference type="ARBA" id="ARBA00022448"/>
    </source>
</evidence>
<evidence type="ECO:0000256" key="6">
    <source>
        <dbReference type="ARBA" id="ARBA00023122"/>
    </source>
</evidence>
<dbReference type="Pfam" id="PF00005">
    <property type="entry name" value="ABC_tran"/>
    <property type="match status" value="1"/>
</dbReference>
<keyword evidence="2" id="KW-0813">Transport</keyword>
<dbReference type="InterPro" id="IPR000644">
    <property type="entry name" value="CBS_dom"/>
</dbReference>
<dbReference type="GO" id="GO:0016020">
    <property type="term" value="C:membrane"/>
    <property type="evidence" value="ECO:0007669"/>
    <property type="project" value="InterPro"/>
</dbReference>
<dbReference type="InterPro" id="IPR003439">
    <property type="entry name" value="ABC_transporter-like_ATP-bd"/>
</dbReference>
<feature type="domain" description="CBS" evidence="9">
    <location>
        <begin position="346"/>
        <end position="400"/>
    </location>
</feature>
<protein>
    <submittedName>
        <fullName evidence="10">Glycine/betaine ABC transporter ATP-binding protein</fullName>
    </submittedName>
</protein>
<comment type="similarity">
    <text evidence="1">Belongs to the ABC transporter superfamily.</text>
</comment>
<gene>
    <name evidence="10" type="ORF">BJP34_25935</name>
</gene>
<dbReference type="InterPro" id="IPR003593">
    <property type="entry name" value="AAA+_ATPase"/>
</dbReference>
<evidence type="ECO:0000256" key="4">
    <source>
        <dbReference type="ARBA" id="ARBA00022840"/>
    </source>
</evidence>
<dbReference type="GO" id="GO:0006970">
    <property type="term" value="P:response to osmotic stress"/>
    <property type="evidence" value="ECO:0007669"/>
    <property type="project" value="UniProtKB-ARBA"/>
</dbReference>
<dbReference type="PROSITE" id="PS50893">
    <property type="entry name" value="ABC_TRANSPORTER_2"/>
    <property type="match status" value="1"/>
</dbReference>
<evidence type="ECO:0000313" key="10">
    <source>
        <dbReference type="EMBL" id="AOX02422.1"/>
    </source>
</evidence>
<dbReference type="FunFam" id="3.40.50.300:FF:000201">
    <property type="entry name" value="Glycine betaine/L-proline ABC transporter ATP-binding protein"/>
    <property type="match status" value="1"/>
</dbReference>
<dbReference type="PROSITE" id="PS00211">
    <property type="entry name" value="ABC_TRANSPORTER_1"/>
    <property type="match status" value="1"/>
</dbReference>
<dbReference type="SMART" id="SM00382">
    <property type="entry name" value="AAA"/>
    <property type="match status" value="1"/>
</dbReference>
<dbReference type="SUPFAM" id="SSF52540">
    <property type="entry name" value="P-loop containing nucleoside triphosphate hydrolases"/>
    <property type="match status" value="1"/>
</dbReference>
<accession>A0A1D8TXQ3</accession>
<dbReference type="EMBL" id="CP017599">
    <property type="protein sequence ID" value="AOX02422.1"/>
    <property type="molecule type" value="Genomic_DNA"/>
</dbReference>
<evidence type="ECO:0000256" key="5">
    <source>
        <dbReference type="ARBA" id="ARBA00022970"/>
    </source>
</evidence>
<keyword evidence="4 10" id="KW-0067">ATP-binding</keyword>
<evidence type="ECO:0000256" key="1">
    <source>
        <dbReference type="ARBA" id="ARBA00005417"/>
    </source>
</evidence>
<dbReference type="PANTHER" id="PTHR43869:SF1">
    <property type="entry name" value="GLYCINE BETAINE_PROLINE BETAINE TRANSPORT SYSTEM ATP-BINDING PROTEIN PROV"/>
    <property type="match status" value="1"/>
</dbReference>
<dbReference type="CDD" id="cd03294">
    <property type="entry name" value="ABC_Pro_Gly_Betaine"/>
    <property type="match status" value="1"/>
</dbReference>
<dbReference type="InterPro" id="IPR017871">
    <property type="entry name" value="ABC_transporter-like_CS"/>
</dbReference>
<keyword evidence="6 7" id="KW-0129">CBS domain</keyword>
<dbReference type="Gene3D" id="3.10.580.10">
    <property type="entry name" value="CBS-domain"/>
    <property type="match status" value="1"/>
</dbReference>
<evidence type="ECO:0000256" key="7">
    <source>
        <dbReference type="PROSITE-ProRule" id="PRU00703"/>
    </source>
</evidence>
<reference evidence="11" key="1">
    <citation type="submission" date="2016-10" db="EMBL/GenBank/DDBJ databases">
        <title>Comparative genomics uncovers the prolific and rare metabolic potential of the cyanobacterial genus Moorea.</title>
        <authorList>
            <person name="Leao T."/>
            <person name="Castelao G."/>
            <person name="Korobeynikov A."/>
            <person name="Monroe E.A."/>
            <person name="Podell S."/>
            <person name="Glukhov E."/>
            <person name="Allen E."/>
            <person name="Gerwick W.H."/>
            <person name="Gerwick L."/>
        </authorList>
    </citation>
    <scope>NUCLEOTIDE SEQUENCE [LARGE SCALE GENOMIC DNA]</scope>
    <source>
        <strain evidence="11">PAL-8-15-08-1</strain>
    </source>
</reference>
<dbReference type="STRING" id="1458985.BJP34_25935"/>
<dbReference type="GO" id="GO:0031460">
    <property type="term" value="P:glycine betaine transport"/>
    <property type="evidence" value="ECO:0007669"/>
    <property type="project" value="InterPro"/>
</dbReference>
<dbReference type="NCBIfam" id="TIGR01186">
    <property type="entry name" value="proV"/>
    <property type="match status" value="1"/>
</dbReference>
<dbReference type="GO" id="GO:0006865">
    <property type="term" value="P:amino acid transport"/>
    <property type="evidence" value="ECO:0007669"/>
    <property type="project" value="UniProtKB-KW"/>
</dbReference>
<dbReference type="InterPro" id="IPR046342">
    <property type="entry name" value="CBS_dom_sf"/>
</dbReference>
<dbReference type="AlphaFoldDB" id="A0A1D8TXQ3"/>